<proteinExistence type="predicted"/>
<keyword evidence="1" id="KW-0812">Transmembrane</keyword>
<evidence type="ECO:0000256" key="1">
    <source>
        <dbReference type="SAM" id="Phobius"/>
    </source>
</evidence>
<keyword evidence="1" id="KW-0472">Membrane</keyword>
<dbReference type="eggNOG" id="ENOG50337EQ">
    <property type="taxonomic scope" value="Bacteria"/>
</dbReference>
<evidence type="ECO:0000313" key="2">
    <source>
        <dbReference type="EMBL" id="AEA42447.1"/>
    </source>
</evidence>
<evidence type="ECO:0000313" key="3">
    <source>
        <dbReference type="Proteomes" id="UP000007463"/>
    </source>
</evidence>
<gene>
    <name evidence="2" type="ordered locus">Fluta_0441</name>
</gene>
<dbReference type="EMBL" id="CP002542">
    <property type="protein sequence ID" value="AEA42447.1"/>
    <property type="molecule type" value="Genomic_DNA"/>
</dbReference>
<organism evidence="2 3">
    <name type="scientific">Fluviicola taffensis (strain DSM 16823 / NCIMB 13979 / RW262)</name>
    <dbReference type="NCBI Taxonomy" id="755732"/>
    <lineage>
        <taxon>Bacteria</taxon>
        <taxon>Pseudomonadati</taxon>
        <taxon>Bacteroidota</taxon>
        <taxon>Flavobacteriia</taxon>
        <taxon>Flavobacteriales</taxon>
        <taxon>Crocinitomicaceae</taxon>
        <taxon>Fluviicola</taxon>
    </lineage>
</organism>
<dbReference type="KEGG" id="fte:Fluta_0441"/>
<keyword evidence="1" id="KW-1133">Transmembrane helix</keyword>
<dbReference type="Proteomes" id="UP000007463">
    <property type="component" value="Chromosome"/>
</dbReference>
<protein>
    <submittedName>
        <fullName evidence="2">Uncharacterized protein</fullName>
    </submittedName>
</protein>
<name>F2IEY2_FLUTR</name>
<keyword evidence="3" id="KW-1185">Reference proteome</keyword>
<dbReference type="OrthoDB" id="1444011at2"/>
<accession>F2IEY2</accession>
<feature type="transmembrane region" description="Helical" evidence="1">
    <location>
        <begin position="109"/>
        <end position="127"/>
    </location>
</feature>
<dbReference type="HOGENOM" id="CLU_1110146_0_0_10"/>
<reference evidence="3" key="2">
    <citation type="submission" date="2011-02" db="EMBL/GenBank/DDBJ databases">
        <title>The complete genome of Fluviicola taffensis DSM 16823.</title>
        <authorList>
            <consortium name="US DOE Joint Genome Institute (JGI-PGF)"/>
            <person name="Lucas S."/>
            <person name="Copeland A."/>
            <person name="Lapidus A."/>
            <person name="Bruce D."/>
            <person name="Goodwin L."/>
            <person name="Pitluck S."/>
            <person name="Kyrpides N."/>
            <person name="Mavromatis K."/>
            <person name="Ivanova N."/>
            <person name="Mikhailova N."/>
            <person name="Pagani I."/>
            <person name="Chertkov O."/>
            <person name="Detter J.C."/>
            <person name="Han C."/>
            <person name="Tapia R."/>
            <person name="Land M."/>
            <person name="Hauser L."/>
            <person name="Markowitz V."/>
            <person name="Cheng J.-F."/>
            <person name="Hugenholtz P."/>
            <person name="Woyke T."/>
            <person name="Wu D."/>
            <person name="Tindall B."/>
            <person name="Pomrenke H.G."/>
            <person name="Brambilla E."/>
            <person name="Klenk H.-P."/>
            <person name="Eisen J.A."/>
        </authorList>
    </citation>
    <scope>NUCLEOTIDE SEQUENCE [LARGE SCALE GENOMIC DNA]</scope>
    <source>
        <strain evidence="3">DSM 16823 / RW262 / RW262</strain>
    </source>
</reference>
<sequence length="250" mass="28994">MAEVIKIPVQQCVYVAKNNLEKPFQLYLLLKFFYPTGKSKLVRIEKQALLNQLPYKDLRSLNANIERLKEIGWLKQNSVTGYYQILSIHKLREQNDWASRAGIEADFKGVFSIPPILGFAIYTYLYIDFWRKVKRDKSVRLKGRTYHFIPSSSKSFTEFAPIATTGVKALFGISTKKASFLKHEASSGGFISVKKDYEDLPYSYSMIKRLVRSESIVPNVRKIKGKYQLQLIDQILPHKHLIRLKKMPKI</sequence>
<dbReference type="RefSeq" id="WP_013685221.1">
    <property type="nucleotide sequence ID" value="NC_015321.1"/>
</dbReference>
<dbReference type="AlphaFoldDB" id="F2IEY2"/>
<dbReference type="STRING" id="755732.Fluta_0441"/>
<reference evidence="2 3" key="1">
    <citation type="journal article" date="2011" name="Stand. Genomic Sci.">
        <title>Complete genome sequence of the gliding freshwater bacterium Fluviicola taffensis type strain (RW262).</title>
        <authorList>
            <person name="Woyke T."/>
            <person name="Chertkov O."/>
            <person name="Lapidus A."/>
            <person name="Nolan M."/>
            <person name="Lucas S."/>
            <person name="Del Rio T.G."/>
            <person name="Tice H."/>
            <person name="Cheng J.F."/>
            <person name="Tapia R."/>
            <person name="Han C."/>
            <person name="Goodwin L."/>
            <person name="Pitluck S."/>
            <person name="Liolios K."/>
            <person name="Pagani I."/>
            <person name="Ivanova N."/>
            <person name="Huntemann M."/>
            <person name="Mavromatis K."/>
            <person name="Mikhailova N."/>
            <person name="Pati A."/>
            <person name="Chen A."/>
            <person name="Palaniappan K."/>
            <person name="Land M."/>
            <person name="Hauser L."/>
            <person name="Brambilla E.M."/>
            <person name="Rohde M."/>
            <person name="Mwirichia R."/>
            <person name="Sikorski J."/>
            <person name="Tindall B.J."/>
            <person name="Goker M."/>
            <person name="Bristow J."/>
            <person name="Eisen J.A."/>
            <person name="Markowitz V."/>
            <person name="Hugenholtz P."/>
            <person name="Klenk H.P."/>
            <person name="Kyrpides N.C."/>
        </authorList>
    </citation>
    <scope>NUCLEOTIDE SEQUENCE [LARGE SCALE GENOMIC DNA]</scope>
    <source>
        <strain evidence="3">DSM 16823 / RW262 / RW262</strain>
    </source>
</reference>